<protein>
    <submittedName>
        <fullName evidence="3">DUF2314 domain-containing protein</fullName>
    </submittedName>
</protein>
<dbReference type="AlphaFoldDB" id="A0A975G6U3"/>
<dbReference type="Proteomes" id="UP000676169">
    <property type="component" value="Chromosome"/>
</dbReference>
<dbReference type="InterPro" id="IPR018756">
    <property type="entry name" value="DUF2314"/>
</dbReference>
<organism evidence="3 4">
    <name type="scientific">Luteolibacter ambystomatis</name>
    <dbReference type="NCBI Taxonomy" id="2824561"/>
    <lineage>
        <taxon>Bacteria</taxon>
        <taxon>Pseudomonadati</taxon>
        <taxon>Verrucomicrobiota</taxon>
        <taxon>Verrucomicrobiia</taxon>
        <taxon>Verrucomicrobiales</taxon>
        <taxon>Verrucomicrobiaceae</taxon>
        <taxon>Luteolibacter</taxon>
    </lineage>
</organism>
<proteinExistence type="predicted"/>
<name>A0A975G6U3_9BACT</name>
<reference evidence="3" key="1">
    <citation type="submission" date="2021-04" db="EMBL/GenBank/DDBJ databases">
        <title>Luteolibacter sp. 32A isolated from the skin of an Anderson's salamander (Ambystoma andersonii).</title>
        <authorList>
            <person name="Spergser J."/>
            <person name="Busse H.-J."/>
        </authorList>
    </citation>
    <scope>NUCLEOTIDE SEQUENCE</scope>
    <source>
        <strain evidence="3">32A</strain>
    </source>
</reference>
<dbReference type="Pfam" id="PF10077">
    <property type="entry name" value="DUF2314"/>
    <property type="match status" value="1"/>
</dbReference>
<dbReference type="KEGG" id="lamb:KBB96_16235"/>
<sequence length="425" mass="47186">MATQTIGDEAKSDGIMLMVLGGALCIWLASGQHWLVATETATLIVAGLLLHRHKIAGIYLTLGMVLAMSVYNLSVLLRKGLGIKTAIGLLLFVGLWQCWRKYGRILRNQATWDDPLVPHETLPPDSEESDDTPMISIVLLRRHALPLDEDTLSAAVRRAWSHPQKAGDDEELFAVGEGFLFIVRNGMGLWTVHNRAHPYFDDVEPVIASIPEMRLQKAVRDHGAWLSIDLTAPFDKSLPAESFYPHIFRLLRELADGDTLAIFRPETGQINVWDDEVAAKLCGPEPLQDFTQRSQPPVIHVEDDDPLMVAAVTEARASFPDFRKRWLERDNGERFLVKGPVRSGNRQEYIWFSVTDLSEETAYGTLENEPVDLNGLKLGDPVALDLADLNDWAFLPADGTKPLGFHTVKAVDAVGKRTLEAADGS</sequence>
<keyword evidence="4" id="KW-1185">Reference proteome</keyword>
<evidence type="ECO:0000256" key="1">
    <source>
        <dbReference type="SAM" id="Phobius"/>
    </source>
</evidence>
<keyword evidence="1" id="KW-0472">Membrane</keyword>
<gene>
    <name evidence="3" type="ORF">KBB96_16235</name>
</gene>
<dbReference type="EMBL" id="CP073100">
    <property type="protein sequence ID" value="QUE50404.1"/>
    <property type="molecule type" value="Genomic_DNA"/>
</dbReference>
<evidence type="ECO:0000313" key="3">
    <source>
        <dbReference type="EMBL" id="QUE50404.1"/>
    </source>
</evidence>
<feature type="transmembrane region" description="Helical" evidence="1">
    <location>
        <begin position="15"/>
        <end position="36"/>
    </location>
</feature>
<feature type="transmembrane region" description="Helical" evidence="1">
    <location>
        <begin position="81"/>
        <end position="99"/>
    </location>
</feature>
<feature type="domain" description="DUF2314" evidence="2">
    <location>
        <begin position="305"/>
        <end position="411"/>
    </location>
</feature>
<dbReference type="RefSeq" id="WP_211630544.1">
    <property type="nucleotide sequence ID" value="NZ_CP073100.1"/>
</dbReference>
<evidence type="ECO:0000259" key="2">
    <source>
        <dbReference type="Pfam" id="PF10077"/>
    </source>
</evidence>
<evidence type="ECO:0000313" key="4">
    <source>
        <dbReference type="Proteomes" id="UP000676169"/>
    </source>
</evidence>
<accession>A0A975G6U3</accession>
<keyword evidence="1" id="KW-1133">Transmembrane helix</keyword>
<keyword evidence="1" id="KW-0812">Transmembrane</keyword>
<feature type="transmembrane region" description="Helical" evidence="1">
    <location>
        <begin position="56"/>
        <end position="75"/>
    </location>
</feature>